<gene>
    <name evidence="2" type="ORF">AOT14_10150</name>
</gene>
<name>A0A0S1AXE6_9GAMM</name>
<feature type="chain" id="PRO_5006588552" description="Secreted protein" evidence="1">
    <location>
        <begin position="26"/>
        <end position="435"/>
    </location>
</feature>
<reference evidence="2 3" key="1">
    <citation type="journal article" date="2015" name="Genome Announc.">
        <title>Complete Genome Sequencing of Stenotrophomonas acidaminiphila ZAC14D2_NAIMI4_2, a Multidrug-Resistant Strain Isolated from Sediments of a Polluted River in Mexico, Uncovers New Antibiotic Resistance Genes and a Novel Class-II Lasso Peptide Biosynthesis Gene Cluster.</title>
        <authorList>
            <person name="Vinuesa P."/>
            <person name="Ochoa-Sanchez L.E."/>
        </authorList>
    </citation>
    <scope>NUCLEOTIDE SEQUENCE [LARGE SCALE GENOMIC DNA]</scope>
    <source>
        <strain evidence="2 3">ZAC14D2_NAIMI4_2</strain>
    </source>
</reference>
<organism evidence="2 3">
    <name type="scientific">Stenotrophomonas acidaminiphila</name>
    <dbReference type="NCBI Taxonomy" id="128780"/>
    <lineage>
        <taxon>Bacteria</taxon>
        <taxon>Pseudomonadati</taxon>
        <taxon>Pseudomonadota</taxon>
        <taxon>Gammaproteobacteria</taxon>
        <taxon>Lysobacterales</taxon>
        <taxon>Lysobacteraceae</taxon>
        <taxon>Stenotrophomonas</taxon>
    </lineage>
</organism>
<dbReference type="EMBL" id="CP012900">
    <property type="protein sequence ID" value="ALJ27428.1"/>
    <property type="molecule type" value="Genomic_DNA"/>
</dbReference>
<evidence type="ECO:0008006" key="4">
    <source>
        <dbReference type="Google" id="ProtNLM"/>
    </source>
</evidence>
<proteinExistence type="predicted"/>
<dbReference type="AlphaFoldDB" id="A0A0S1AXE6"/>
<sequence length="435" mass="46710" precursor="true">MRAGSGRLRNRIGLLLLALPSVAFAQALPDASAAGAVFQRMQQLCVADDGKAWGVSLCGPVLLVDPASRQFVASMDGTDTALERDGPVFRGRLPDSMPVANTAVGWNGRTWTMLMLPLPEDPVARSILLMHEAWHRIQAGIGLAAAHADQDQLETEQGRTALRLELRALAAAMEATSAEQRRQASADAMTFRAWRQARYPEAAAAEDAMERHEGIAEYTGRILAQDDALESRLAAHLRRGDAVTAYARSFAYYTGPAYGVLLDRAAPGWRSGWNRKDGLPQLLAAVLGVQAEAGDAAFQRAGARHGLAEVEAGEDARARHQAGVVAALRTRLVDGPVLVVPVNGASFSFDPNRVTPLPPQGSVYGVIRAAAAWGVLEVRGDGLLSTDWKRLSVAHTGARQTTAGWEGDGWVLNLAPGWMLQPGARQGDWTLRRQE</sequence>
<dbReference type="KEGG" id="sacz:AOT14_10150"/>
<protein>
    <recommendedName>
        <fullName evidence="4">Secreted protein</fullName>
    </recommendedName>
</protein>
<keyword evidence="1" id="KW-0732">Signal</keyword>
<evidence type="ECO:0000313" key="3">
    <source>
        <dbReference type="Proteomes" id="UP000061010"/>
    </source>
</evidence>
<evidence type="ECO:0000313" key="2">
    <source>
        <dbReference type="EMBL" id="ALJ27428.1"/>
    </source>
</evidence>
<accession>A0A0S1AXE6</accession>
<dbReference type="PATRIC" id="fig|128780.6.peg.1013"/>
<feature type="signal peptide" evidence="1">
    <location>
        <begin position="1"/>
        <end position="25"/>
    </location>
</feature>
<dbReference type="RefSeq" id="WP_054663643.1">
    <property type="nucleotide sequence ID" value="NZ_CP043570.1"/>
</dbReference>
<dbReference type="Proteomes" id="UP000061010">
    <property type="component" value="Chromosome"/>
</dbReference>
<keyword evidence="3" id="KW-1185">Reference proteome</keyword>
<dbReference type="OrthoDB" id="1299654at2"/>
<evidence type="ECO:0000256" key="1">
    <source>
        <dbReference type="SAM" id="SignalP"/>
    </source>
</evidence>